<organism evidence="9 10">
    <name type="scientific">Dethiosulfatibacter aminovorans DSM 17477</name>
    <dbReference type="NCBI Taxonomy" id="1121476"/>
    <lineage>
        <taxon>Bacteria</taxon>
        <taxon>Bacillati</taxon>
        <taxon>Bacillota</taxon>
        <taxon>Tissierellia</taxon>
        <taxon>Dethiosulfatibacter</taxon>
    </lineage>
</organism>
<dbReference type="Pfam" id="PF06738">
    <property type="entry name" value="ThrE"/>
    <property type="match status" value="1"/>
</dbReference>
<keyword evidence="10" id="KW-1185">Reference proteome</keyword>
<feature type="transmembrane region" description="Helical" evidence="7">
    <location>
        <begin position="197"/>
        <end position="215"/>
    </location>
</feature>
<reference evidence="9 10" key="1">
    <citation type="submission" date="2016-11" db="EMBL/GenBank/DDBJ databases">
        <authorList>
            <person name="Jaros S."/>
            <person name="Januszkiewicz K."/>
            <person name="Wedrychowicz H."/>
        </authorList>
    </citation>
    <scope>NUCLEOTIDE SEQUENCE [LARGE SCALE GENOMIC DNA]</scope>
    <source>
        <strain evidence="9 10">DSM 17477</strain>
    </source>
</reference>
<dbReference type="RefSeq" id="WP_073046544.1">
    <property type="nucleotide sequence ID" value="NZ_FQZL01000005.1"/>
</dbReference>
<keyword evidence="2" id="KW-1003">Cell membrane</keyword>
<dbReference type="EMBL" id="FQZL01000005">
    <property type="protein sequence ID" value="SHI52215.1"/>
    <property type="molecule type" value="Genomic_DNA"/>
</dbReference>
<comment type="subcellular location">
    <subcellularLocation>
        <location evidence="1">Cell membrane</location>
        <topology evidence="1">Multi-pass membrane protein</topology>
    </subcellularLocation>
</comment>
<dbReference type="GO" id="GO:0015744">
    <property type="term" value="P:succinate transport"/>
    <property type="evidence" value="ECO:0007669"/>
    <property type="project" value="TreeGrafter"/>
</dbReference>
<sequence length="262" mass="28711">MNRNEINRILKLSLKAGRILLENGAETYRVEETINLICNSKGIENASCFVIPTGIFINLEYEGEYYSIIHRTNVKRVDLERIAMVNNFSRSFASGDLAVAYADKELEKINSAPEFKKWEIVLGGGIVGGFFSLLFGGGLIEFPLAFATSVLVIIFTMISDKYRLPFFVKNFIGGMINMLSTLVMVKSLEYFGLGADIDSIIIGSIMPLVPGLAIVNAIRDIISGDLVSGTSRMTEAVWIAVSLALGVGTILQGYIMIFGGRI</sequence>
<feature type="transmembrane region" description="Helical" evidence="7">
    <location>
        <begin position="236"/>
        <end position="257"/>
    </location>
</feature>
<evidence type="ECO:0000256" key="6">
    <source>
        <dbReference type="ARBA" id="ARBA00034125"/>
    </source>
</evidence>
<dbReference type="InterPro" id="IPR050539">
    <property type="entry name" value="ThrE_Dicarb/AminoAcid_Exp"/>
</dbReference>
<evidence type="ECO:0000313" key="10">
    <source>
        <dbReference type="Proteomes" id="UP000184052"/>
    </source>
</evidence>
<dbReference type="AlphaFoldDB" id="A0A1M6BTX7"/>
<feature type="domain" description="Threonine/serine exporter-like N-terminal" evidence="8">
    <location>
        <begin position="12"/>
        <end position="252"/>
    </location>
</feature>
<dbReference type="PANTHER" id="PTHR34390">
    <property type="entry name" value="UPF0442 PROTEIN YJJB-RELATED"/>
    <property type="match status" value="1"/>
</dbReference>
<evidence type="ECO:0000256" key="4">
    <source>
        <dbReference type="ARBA" id="ARBA00022989"/>
    </source>
</evidence>
<protein>
    <submittedName>
        <fullName evidence="9">Uncharacterized membrane protein YjjP, DUF1212 family</fullName>
    </submittedName>
</protein>
<dbReference type="Proteomes" id="UP000184052">
    <property type="component" value="Unassembled WGS sequence"/>
</dbReference>
<gene>
    <name evidence="9" type="ORF">SAMN02745751_00472</name>
</gene>
<keyword evidence="4 7" id="KW-1133">Transmembrane helix</keyword>
<evidence type="ECO:0000313" key="9">
    <source>
        <dbReference type="EMBL" id="SHI52215.1"/>
    </source>
</evidence>
<evidence type="ECO:0000256" key="2">
    <source>
        <dbReference type="ARBA" id="ARBA00022475"/>
    </source>
</evidence>
<comment type="similarity">
    <text evidence="6">Belongs to the ThrE exporter (TC 2.A.79) family.</text>
</comment>
<keyword evidence="5 7" id="KW-0472">Membrane</keyword>
<accession>A0A1M6BTX7</accession>
<feature type="transmembrane region" description="Helical" evidence="7">
    <location>
        <begin position="166"/>
        <end position="185"/>
    </location>
</feature>
<evidence type="ECO:0000256" key="3">
    <source>
        <dbReference type="ARBA" id="ARBA00022692"/>
    </source>
</evidence>
<dbReference type="InterPro" id="IPR010619">
    <property type="entry name" value="ThrE-like_N"/>
</dbReference>
<evidence type="ECO:0000256" key="5">
    <source>
        <dbReference type="ARBA" id="ARBA00023136"/>
    </source>
</evidence>
<keyword evidence="3 7" id="KW-0812">Transmembrane</keyword>
<dbReference type="STRING" id="1121476.SAMN02745751_00472"/>
<evidence type="ECO:0000256" key="1">
    <source>
        <dbReference type="ARBA" id="ARBA00004651"/>
    </source>
</evidence>
<dbReference type="PANTHER" id="PTHR34390:SF2">
    <property type="entry name" value="SUCCINATE TRANSPORTER SUBUNIT YJJP-RELATED"/>
    <property type="match status" value="1"/>
</dbReference>
<evidence type="ECO:0000256" key="7">
    <source>
        <dbReference type="SAM" id="Phobius"/>
    </source>
</evidence>
<proteinExistence type="inferred from homology"/>
<name>A0A1M6BTX7_9FIRM</name>
<dbReference type="GO" id="GO:0005886">
    <property type="term" value="C:plasma membrane"/>
    <property type="evidence" value="ECO:0007669"/>
    <property type="project" value="UniProtKB-SubCell"/>
</dbReference>
<dbReference type="GO" id="GO:0022857">
    <property type="term" value="F:transmembrane transporter activity"/>
    <property type="evidence" value="ECO:0007669"/>
    <property type="project" value="InterPro"/>
</dbReference>
<evidence type="ECO:0000259" key="8">
    <source>
        <dbReference type="Pfam" id="PF06738"/>
    </source>
</evidence>
<feature type="transmembrane region" description="Helical" evidence="7">
    <location>
        <begin position="118"/>
        <end position="136"/>
    </location>
</feature>